<dbReference type="PANTHER" id="PTHR31118">
    <property type="entry name" value="CYCLASE-LIKE PROTEIN 2"/>
    <property type="match status" value="1"/>
</dbReference>
<evidence type="ECO:0000313" key="2">
    <source>
        <dbReference type="Proteomes" id="UP000001007"/>
    </source>
</evidence>
<dbReference type="InterPro" id="IPR037175">
    <property type="entry name" value="KFase_sf"/>
</dbReference>
<dbReference type="STRING" id="194439.CT2269"/>
<sequence length="220" mass="23775">MHIVDLSYPVTADMPLWPGTPAPNFSDLHTVGRDGFGERWLQLSSHTGTHLDAPAHLFEGAVSLDRLPVDHFIGKGALLDLRDAQPEPLSLDQLLLQRATIESAEFLLLHTGWSRFWGTAAYDRGYPVFAEEAAAWLAGLGLKGVGIDAPSFDDPDSEELPIHRRLLGAGFVLIENLTALDRLGGHEFFLSVLPLPIAGAEACPVRAVALIASFAANQPI</sequence>
<evidence type="ECO:0000313" key="1">
    <source>
        <dbReference type="EMBL" id="AAM73483.1"/>
    </source>
</evidence>
<dbReference type="EMBL" id="AE006470">
    <property type="protein sequence ID" value="AAM73483.1"/>
    <property type="molecule type" value="Genomic_DNA"/>
</dbReference>
<dbReference type="AlphaFoldDB" id="Q8KA98"/>
<dbReference type="HOGENOM" id="CLU_030671_3_0_10"/>
<dbReference type="GO" id="GO:0019441">
    <property type="term" value="P:L-tryptophan catabolic process to kynurenine"/>
    <property type="evidence" value="ECO:0007669"/>
    <property type="project" value="InterPro"/>
</dbReference>
<accession>Q8KA98</accession>
<reference evidence="1 2" key="1">
    <citation type="journal article" date="2002" name="Proc. Natl. Acad. Sci. U.S.A.">
        <title>The complete genome sequence of Chlorobium tepidum TLS, a photosynthetic, anaerobic, green-sulfur bacterium.</title>
        <authorList>
            <person name="Eisen J.A."/>
            <person name="Nelson K.E."/>
            <person name="Paulsen I.T."/>
            <person name="Heidelberg J.F."/>
            <person name="Wu M."/>
            <person name="Dodson R.J."/>
            <person name="Deboy R."/>
            <person name="Gwinn M.L."/>
            <person name="Nelson W.C."/>
            <person name="Haft D.H."/>
            <person name="Hickey E.K."/>
            <person name="Peterson J.D."/>
            <person name="Durkin A.S."/>
            <person name="Kolonay J.L."/>
            <person name="Yang F."/>
            <person name="Holt I."/>
            <person name="Umayam L.A."/>
            <person name="Mason T."/>
            <person name="Brenner M."/>
            <person name="Shea T.P."/>
            <person name="Parksey D."/>
            <person name="Nierman W.C."/>
            <person name="Feldblyum T.V."/>
            <person name="Hansen C.L."/>
            <person name="Craven M.B."/>
            <person name="Radune D."/>
            <person name="Vamathevan J."/>
            <person name="Khouri H."/>
            <person name="White O."/>
            <person name="Gruber T.M."/>
            <person name="Ketchum K.A."/>
            <person name="Venter J.C."/>
            <person name="Tettelin H."/>
            <person name="Bryant D.A."/>
            <person name="Fraser C.M."/>
        </authorList>
    </citation>
    <scope>NUCLEOTIDE SEQUENCE [LARGE SCALE GENOMIC DNA]</scope>
    <source>
        <strain evidence="2">ATCC 49652 / DSM 12025 / NBRC 103806 / TLS</strain>
    </source>
</reference>
<dbReference type="PATRIC" id="fig|194439.7.peg.2065"/>
<proteinExistence type="predicted"/>
<name>Q8KA98_CHLTE</name>
<dbReference type="InterPro" id="IPR007325">
    <property type="entry name" value="KFase/CYL"/>
</dbReference>
<dbReference type="eggNOG" id="COG1878">
    <property type="taxonomic scope" value="Bacteria"/>
</dbReference>
<dbReference type="PANTHER" id="PTHR31118:SF12">
    <property type="entry name" value="CYCLASE-LIKE PROTEIN 2"/>
    <property type="match status" value="1"/>
</dbReference>
<dbReference type="KEGG" id="cte:CT2269"/>
<dbReference type="OrthoDB" id="9796085at2"/>
<dbReference type="Proteomes" id="UP000001007">
    <property type="component" value="Chromosome"/>
</dbReference>
<dbReference type="Gene3D" id="3.50.30.50">
    <property type="entry name" value="Putative cyclase"/>
    <property type="match status" value="1"/>
</dbReference>
<dbReference type="SUPFAM" id="SSF102198">
    <property type="entry name" value="Putative cyclase"/>
    <property type="match status" value="1"/>
</dbReference>
<evidence type="ECO:0008006" key="3">
    <source>
        <dbReference type="Google" id="ProtNLM"/>
    </source>
</evidence>
<protein>
    <recommendedName>
        <fullName evidence="3">Cyclase family protein</fullName>
    </recommendedName>
</protein>
<keyword evidence="2" id="KW-1185">Reference proteome</keyword>
<dbReference type="GO" id="GO:0004061">
    <property type="term" value="F:arylformamidase activity"/>
    <property type="evidence" value="ECO:0007669"/>
    <property type="project" value="InterPro"/>
</dbReference>
<gene>
    <name evidence="1" type="ordered locus">CT2269</name>
</gene>
<dbReference type="Pfam" id="PF04199">
    <property type="entry name" value="Cyclase"/>
    <property type="match status" value="1"/>
</dbReference>
<dbReference type="EnsemblBacteria" id="AAM73483">
    <property type="protein sequence ID" value="AAM73483"/>
    <property type="gene ID" value="CT2269"/>
</dbReference>
<dbReference type="RefSeq" id="WP_010933918.1">
    <property type="nucleotide sequence ID" value="NC_002932.3"/>
</dbReference>
<organism evidence="1 2">
    <name type="scientific">Chlorobaculum tepidum (strain ATCC 49652 / DSM 12025 / NBRC 103806 / TLS)</name>
    <name type="common">Chlorobium tepidum</name>
    <dbReference type="NCBI Taxonomy" id="194439"/>
    <lineage>
        <taxon>Bacteria</taxon>
        <taxon>Pseudomonadati</taxon>
        <taxon>Chlorobiota</taxon>
        <taxon>Chlorobiia</taxon>
        <taxon>Chlorobiales</taxon>
        <taxon>Chlorobiaceae</taxon>
        <taxon>Chlorobaculum</taxon>
    </lineage>
</organism>